<keyword evidence="1" id="KW-1133">Transmembrane helix</keyword>
<evidence type="ECO:0000259" key="2">
    <source>
        <dbReference type="Pfam" id="PF26464"/>
    </source>
</evidence>
<dbReference type="EMBL" id="JAGGKQ010000036">
    <property type="protein sequence ID" value="MBP1923931.1"/>
    <property type="molecule type" value="Genomic_DNA"/>
</dbReference>
<reference evidence="3" key="1">
    <citation type="submission" date="2021-03" db="EMBL/GenBank/DDBJ databases">
        <title>Genomic Encyclopedia of Type Strains, Phase IV (KMG-IV): sequencing the most valuable type-strain genomes for metagenomic binning, comparative biology and taxonomic classification.</title>
        <authorList>
            <person name="Goeker M."/>
        </authorList>
    </citation>
    <scope>NUCLEOTIDE SEQUENCE</scope>
    <source>
        <strain evidence="3">DSM 23564</strain>
    </source>
</reference>
<dbReference type="OrthoDB" id="257357at2157"/>
<feature type="domain" description="DUF8141" evidence="2">
    <location>
        <begin position="1"/>
        <end position="67"/>
    </location>
</feature>
<sequence length="69" mass="7445">MSLLPRWFEAQPFERQIIIGALVLDPIGFAAGYLLAPDLGLDPLIGGVYGLIVASVPLSLLVVREANRQ</sequence>
<gene>
    <name evidence="3" type="ORF">J2751_002979</name>
</gene>
<dbReference type="RefSeq" id="WP_209487048.1">
    <property type="nucleotide sequence ID" value="NZ_JAGGKQ010000036.1"/>
</dbReference>
<keyword evidence="1" id="KW-0812">Transmembrane</keyword>
<dbReference type="Pfam" id="PF26464">
    <property type="entry name" value="DUF8141"/>
    <property type="match status" value="1"/>
</dbReference>
<dbReference type="InterPro" id="IPR058454">
    <property type="entry name" value="DUF8141"/>
</dbReference>
<keyword evidence="4" id="KW-1185">Reference proteome</keyword>
<dbReference type="AlphaFoldDB" id="A0A8T4GKN6"/>
<comment type="caution">
    <text evidence="3">The sequence shown here is derived from an EMBL/GenBank/DDBJ whole genome shotgun (WGS) entry which is preliminary data.</text>
</comment>
<proteinExistence type="predicted"/>
<organism evidence="3 4">
    <name type="scientific">Halorubrum alkaliphilum</name>
    <dbReference type="NCBI Taxonomy" id="261290"/>
    <lineage>
        <taxon>Archaea</taxon>
        <taxon>Methanobacteriati</taxon>
        <taxon>Methanobacteriota</taxon>
        <taxon>Stenosarchaea group</taxon>
        <taxon>Halobacteria</taxon>
        <taxon>Halobacteriales</taxon>
        <taxon>Haloferacaceae</taxon>
        <taxon>Halorubrum</taxon>
    </lineage>
</organism>
<feature type="transmembrane region" description="Helical" evidence="1">
    <location>
        <begin position="16"/>
        <end position="35"/>
    </location>
</feature>
<dbReference type="Proteomes" id="UP000823588">
    <property type="component" value="Unassembled WGS sequence"/>
</dbReference>
<accession>A0A8T4GKN6</accession>
<evidence type="ECO:0000313" key="3">
    <source>
        <dbReference type="EMBL" id="MBP1923931.1"/>
    </source>
</evidence>
<feature type="transmembrane region" description="Helical" evidence="1">
    <location>
        <begin position="41"/>
        <end position="63"/>
    </location>
</feature>
<name>A0A8T4GKN6_9EURY</name>
<evidence type="ECO:0000313" key="4">
    <source>
        <dbReference type="Proteomes" id="UP000823588"/>
    </source>
</evidence>
<keyword evidence="1" id="KW-0472">Membrane</keyword>
<evidence type="ECO:0000256" key="1">
    <source>
        <dbReference type="SAM" id="Phobius"/>
    </source>
</evidence>
<protein>
    <recommendedName>
        <fullName evidence="2">DUF8141 domain-containing protein</fullName>
    </recommendedName>
</protein>